<dbReference type="AlphaFoldDB" id="A0AAE4FPR3"/>
<dbReference type="SUPFAM" id="SSF56601">
    <property type="entry name" value="beta-lactamase/transpeptidase-like"/>
    <property type="match status" value="1"/>
</dbReference>
<comment type="caution">
    <text evidence="2">The sequence shown here is derived from an EMBL/GenBank/DDBJ whole genome shotgun (WGS) entry which is preliminary data.</text>
</comment>
<sequence>MAPNPLMDTLGWDYINRVMQGYGFKTIKIYSKLVGQSRQPANLGRQSNGSSMRELSQLMGKIYQNQLSQAPFLQTVLAQQTDRDISFKALEKTQSQWLGEKTGQNSLVLGTVLAFKVKGQIYTLAIMDRNQVGLSALQNAIRNIVSYATTHNLLSQNS</sequence>
<dbReference type="InterPro" id="IPR012338">
    <property type="entry name" value="Beta-lactam/transpept-like"/>
</dbReference>
<evidence type="ECO:0000259" key="1">
    <source>
        <dbReference type="Pfam" id="PF13354"/>
    </source>
</evidence>
<dbReference type="RefSeq" id="WP_322877375.1">
    <property type="nucleotide sequence ID" value="NZ_JAVMIP010000002.1"/>
</dbReference>
<feature type="domain" description="Beta-lactamase class A catalytic" evidence="1">
    <location>
        <begin position="2"/>
        <end position="104"/>
    </location>
</feature>
<gene>
    <name evidence="2" type="ORF">RIF25_03415</name>
</gene>
<dbReference type="GO" id="GO:0008800">
    <property type="term" value="F:beta-lactamase activity"/>
    <property type="evidence" value="ECO:0007669"/>
    <property type="project" value="InterPro"/>
</dbReference>
<dbReference type="Proteomes" id="UP001268256">
    <property type="component" value="Unassembled WGS sequence"/>
</dbReference>
<dbReference type="InterPro" id="IPR045155">
    <property type="entry name" value="Beta-lactam_cat"/>
</dbReference>
<evidence type="ECO:0000313" key="2">
    <source>
        <dbReference type="EMBL" id="MDS3859850.1"/>
    </source>
</evidence>
<organism evidence="2 3">
    <name type="scientific">Pseudocalidococcus azoricus BACA0444</name>
    <dbReference type="NCBI Taxonomy" id="2918990"/>
    <lineage>
        <taxon>Bacteria</taxon>
        <taxon>Bacillati</taxon>
        <taxon>Cyanobacteriota</taxon>
        <taxon>Cyanophyceae</taxon>
        <taxon>Acaryochloridales</taxon>
        <taxon>Thermosynechococcaceae</taxon>
        <taxon>Pseudocalidococcus</taxon>
        <taxon>Pseudocalidococcus azoricus</taxon>
    </lineage>
</organism>
<name>A0AAE4FPR3_9CYAN</name>
<dbReference type="Pfam" id="PF13354">
    <property type="entry name" value="Beta-lactamase2"/>
    <property type="match status" value="1"/>
</dbReference>
<protein>
    <submittedName>
        <fullName evidence="2">Serine hydrolase</fullName>
    </submittedName>
</protein>
<accession>A0AAE4FPR3</accession>
<dbReference type="GO" id="GO:0030655">
    <property type="term" value="P:beta-lactam antibiotic catabolic process"/>
    <property type="evidence" value="ECO:0007669"/>
    <property type="project" value="InterPro"/>
</dbReference>
<evidence type="ECO:0000313" key="3">
    <source>
        <dbReference type="Proteomes" id="UP001268256"/>
    </source>
</evidence>
<keyword evidence="3" id="KW-1185">Reference proteome</keyword>
<proteinExistence type="predicted"/>
<keyword evidence="2" id="KW-0378">Hydrolase</keyword>
<dbReference type="Gene3D" id="3.40.710.10">
    <property type="entry name" value="DD-peptidase/beta-lactamase superfamily"/>
    <property type="match status" value="1"/>
</dbReference>
<dbReference type="EMBL" id="JAVMIP010000002">
    <property type="protein sequence ID" value="MDS3859850.1"/>
    <property type="molecule type" value="Genomic_DNA"/>
</dbReference>
<reference evidence="3" key="1">
    <citation type="submission" date="2023-07" db="EMBL/GenBank/DDBJ databases">
        <authorList>
            <person name="Luz R."/>
            <person name="Cordeiro R."/>
            <person name="Fonseca A."/>
            <person name="Goncalves V."/>
        </authorList>
    </citation>
    <scope>NUCLEOTIDE SEQUENCE [LARGE SCALE GENOMIC DNA]</scope>
    <source>
        <strain evidence="3">BACA0444</strain>
    </source>
</reference>